<dbReference type="SUPFAM" id="SSF46689">
    <property type="entry name" value="Homeodomain-like"/>
    <property type="match status" value="3"/>
</dbReference>
<dbReference type="InterPro" id="IPR017884">
    <property type="entry name" value="SANT_dom"/>
</dbReference>
<keyword evidence="3" id="KW-0804">Transcription</keyword>
<reference evidence="9 10" key="1">
    <citation type="journal article" date="2010" name="Nature">
        <title>The Ectocarpus genome and the independent evolution of multicellularity in brown algae.</title>
        <authorList>
            <person name="Cock J.M."/>
            <person name="Sterck L."/>
            <person name="Rouze P."/>
            <person name="Scornet D."/>
            <person name="Allen A.E."/>
            <person name="Amoutzias G."/>
            <person name="Anthouard V."/>
            <person name="Artiguenave F."/>
            <person name="Aury J.M."/>
            <person name="Badger J.H."/>
            <person name="Beszteri B."/>
            <person name="Billiau K."/>
            <person name="Bonnet E."/>
            <person name="Bothwell J.H."/>
            <person name="Bowler C."/>
            <person name="Boyen C."/>
            <person name="Brownlee C."/>
            <person name="Carrano C.J."/>
            <person name="Charrier B."/>
            <person name="Cho G.Y."/>
            <person name="Coelho S.M."/>
            <person name="Collen J."/>
            <person name="Corre E."/>
            <person name="Da Silva C."/>
            <person name="Delage L."/>
            <person name="Delaroque N."/>
            <person name="Dittami S.M."/>
            <person name="Doulbeau S."/>
            <person name="Elias M."/>
            <person name="Farnham G."/>
            <person name="Gachon C.M."/>
            <person name="Gschloessl B."/>
            <person name="Heesch S."/>
            <person name="Jabbari K."/>
            <person name="Jubin C."/>
            <person name="Kawai H."/>
            <person name="Kimura K."/>
            <person name="Kloareg B."/>
            <person name="Kupper F.C."/>
            <person name="Lang D."/>
            <person name="Le Bail A."/>
            <person name="Leblanc C."/>
            <person name="Lerouge P."/>
            <person name="Lohr M."/>
            <person name="Lopez P.J."/>
            <person name="Martens C."/>
            <person name="Maumus F."/>
            <person name="Michel G."/>
            <person name="Miranda-Saavedra D."/>
            <person name="Morales J."/>
            <person name="Moreau H."/>
            <person name="Motomura T."/>
            <person name="Nagasato C."/>
            <person name="Napoli C.A."/>
            <person name="Nelson D.R."/>
            <person name="Nyvall-Collen P."/>
            <person name="Peters A.F."/>
            <person name="Pommier C."/>
            <person name="Potin P."/>
            <person name="Poulain J."/>
            <person name="Quesneville H."/>
            <person name="Read B."/>
            <person name="Rensing S.A."/>
            <person name="Ritter A."/>
            <person name="Rousvoal S."/>
            <person name="Samanta M."/>
            <person name="Samson G."/>
            <person name="Schroeder D.C."/>
            <person name="Segurens B."/>
            <person name="Strittmatter M."/>
            <person name="Tonon T."/>
            <person name="Tregear J.W."/>
            <person name="Valentin K."/>
            <person name="von Dassow P."/>
            <person name="Yamagishi T."/>
            <person name="Van de Peer Y."/>
            <person name="Wincker P."/>
        </authorList>
    </citation>
    <scope>NUCLEOTIDE SEQUENCE [LARGE SCALE GENOMIC DNA]</scope>
    <source>
        <strain evidence="10">Ec32 / CCAP1310/4</strain>
    </source>
</reference>
<dbReference type="Gene3D" id="1.20.58.1880">
    <property type="match status" value="1"/>
</dbReference>
<feature type="region of interest" description="Disordered" evidence="5">
    <location>
        <begin position="220"/>
        <end position="254"/>
    </location>
</feature>
<dbReference type="PANTHER" id="PTHR12802">
    <property type="entry name" value="SWI/SNF COMPLEX-RELATED"/>
    <property type="match status" value="1"/>
</dbReference>
<dbReference type="AlphaFoldDB" id="D7FNS3"/>
<name>D7FNS3_ECTSI</name>
<keyword evidence="4" id="KW-0539">Nucleus</keyword>
<gene>
    <name evidence="9" type="ORF">Esi_0018_0206</name>
</gene>
<evidence type="ECO:0000259" key="6">
    <source>
        <dbReference type="PROSITE" id="PS50090"/>
    </source>
</evidence>
<feature type="region of interest" description="Disordered" evidence="5">
    <location>
        <begin position="294"/>
        <end position="433"/>
    </location>
</feature>
<feature type="domain" description="HTH myb-type" evidence="8">
    <location>
        <begin position="246"/>
        <end position="300"/>
    </location>
</feature>
<dbReference type="PROSITE" id="PS51293">
    <property type="entry name" value="SANT"/>
    <property type="match status" value="2"/>
</dbReference>
<dbReference type="STRING" id="2880.D7FNS3"/>
<dbReference type="Gene3D" id="1.10.10.60">
    <property type="entry name" value="Homeodomain-like"/>
    <property type="match status" value="2"/>
</dbReference>
<dbReference type="CDD" id="cd00167">
    <property type="entry name" value="SANT"/>
    <property type="match status" value="3"/>
</dbReference>
<organism evidence="9 10">
    <name type="scientific">Ectocarpus siliculosus</name>
    <name type="common">Brown alga</name>
    <name type="synonym">Conferva siliculosa</name>
    <dbReference type="NCBI Taxonomy" id="2880"/>
    <lineage>
        <taxon>Eukaryota</taxon>
        <taxon>Sar</taxon>
        <taxon>Stramenopiles</taxon>
        <taxon>Ochrophyta</taxon>
        <taxon>PX clade</taxon>
        <taxon>Phaeophyceae</taxon>
        <taxon>Ectocarpales</taxon>
        <taxon>Ectocarpaceae</taxon>
        <taxon>Ectocarpus</taxon>
    </lineage>
</organism>
<dbReference type="InParanoid" id="D7FNS3"/>
<evidence type="ECO:0000256" key="5">
    <source>
        <dbReference type="SAM" id="MobiDB-lite"/>
    </source>
</evidence>
<dbReference type="SMART" id="SM00717">
    <property type="entry name" value="SANT"/>
    <property type="match status" value="3"/>
</dbReference>
<protein>
    <submittedName>
        <fullName evidence="9">Uncharacterized protein</fullName>
    </submittedName>
</protein>
<dbReference type="PANTHER" id="PTHR12802:SF155">
    <property type="entry name" value="DEUBIQUITINASE MYSM1"/>
    <property type="match status" value="1"/>
</dbReference>
<feature type="compositionally biased region" description="Basic residues" evidence="5">
    <location>
        <begin position="418"/>
        <end position="433"/>
    </location>
</feature>
<dbReference type="EMBL" id="FN649727">
    <property type="protein sequence ID" value="CBJ26084.1"/>
    <property type="molecule type" value="Genomic_DNA"/>
</dbReference>
<evidence type="ECO:0000256" key="3">
    <source>
        <dbReference type="ARBA" id="ARBA00023163"/>
    </source>
</evidence>
<feature type="compositionally biased region" description="Basic and acidic residues" evidence="5">
    <location>
        <begin position="40"/>
        <end position="70"/>
    </location>
</feature>
<dbReference type="Proteomes" id="UP000002630">
    <property type="component" value="Linkage Group LG02"/>
</dbReference>
<feature type="compositionally biased region" description="Acidic residues" evidence="5">
    <location>
        <begin position="380"/>
        <end position="389"/>
    </location>
</feature>
<feature type="domain" description="SANT" evidence="7">
    <location>
        <begin position="110"/>
        <end position="161"/>
    </location>
</feature>
<feature type="domain" description="Myb-like" evidence="6">
    <location>
        <begin position="246"/>
        <end position="296"/>
    </location>
</feature>
<evidence type="ECO:0000259" key="8">
    <source>
        <dbReference type="PROSITE" id="PS51294"/>
    </source>
</evidence>
<evidence type="ECO:0000256" key="1">
    <source>
        <dbReference type="ARBA" id="ARBA00023015"/>
    </source>
</evidence>
<dbReference type="InterPro" id="IPR009057">
    <property type="entry name" value="Homeodomain-like_sf"/>
</dbReference>
<keyword evidence="10" id="KW-1185">Reference proteome</keyword>
<feature type="compositionally biased region" description="Basic residues" evidence="5">
    <location>
        <begin position="101"/>
        <end position="110"/>
    </location>
</feature>
<feature type="region of interest" description="Disordered" evidence="5">
    <location>
        <begin position="31"/>
        <end position="120"/>
    </location>
</feature>
<dbReference type="GO" id="GO:0003677">
    <property type="term" value="F:DNA binding"/>
    <property type="evidence" value="ECO:0007669"/>
    <property type="project" value="UniProtKB-KW"/>
</dbReference>
<evidence type="ECO:0000256" key="4">
    <source>
        <dbReference type="ARBA" id="ARBA00023242"/>
    </source>
</evidence>
<feature type="domain" description="SANT" evidence="7">
    <location>
        <begin position="253"/>
        <end position="303"/>
    </location>
</feature>
<dbReference type="OrthoDB" id="118550at2759"/>
<dbReference type="InterPro" id="IPR017930">
    <property type="entry name" value="Myb_dom"/>
</dbReference>
<dbReference type="PROSITE" id="PS51294">
    <property type="entry name" value="HTH_MYB"/>
    <property type="match status" value="2"/>
</dbReference>
<feature type="compositionally biased region" description="Basic and acidic residues" evidence="5">
    <location>
        <begin position="91"/>
        <end position="100"/>
    </location>
</feature>
<evidence type="ECO:0000256" key="2">
    <source>
        <dbReference type="ARBA" id="ARBA00023125"/>
    </source>
</evidence>
<evidence type="ECO:0000259" key="7">
    <source>
        <dbReference type="PROSITE" id="PS51293"/>
    </source>
</evidence>
<feature type="compositionally biased region" description="Basic and acidic residues" evidence="5">
    <location>
        <begin position="406"/>
        <end position="417"/>
    </location>
</feature>
<accession>D7FNS3</accession>
<sequence>MDENTRFLQGVTKHGGAWARLAQKHTELGVVAVEESEGEDGAHASRRNNDDSRHVDEGRDSDGVGGDKPRTSLAAGPAGEGTKQPGKKARKGGDKGSKQGKDKKKQKSRRGSSEWDDEEHERFVKGFERHGKAWAEVAQVVRTRDEGQVQGYSARWVTRTGGLHESFRKIGEWEGDEHDRFMEGVKLYGRSWVDVASVVRTRTNRQVIMHAMHRLNDDLSSKPSLRACTSTGPQATDRAPPPAQPRAAVNGGDWGDDEHEAFMKGVKIYGRSWVSVARLMGTRTNEQVRAHAKQYLNKDLTEKRPWRSKRSKSTTPPVPKAPTPCRKVAAAASPASGVGVSSAPASLAPSSVPARPARRKAAAAAAARIESTTAGGDADGGGDEEEEEGGGWSKRARLPGEVGGGAHEEGHTQDKSAGKKKKAKKTKKKKKKE</sequence>
<dbReference type="Pfam" id="PF00249">
    <property type="entry name" value="Myb_DNA-binding"/>
    <property type="match status" value="3"/>
</dbReference>
<feature type="compositionally biased region" description="Low complexity" evidence="5">
    <location>
        <begin position="326"/>
        <end position="355"/>
    </location>
</feature>
<dbReference type="InterPro" id="IPR001005">
    <property type="entry name" value="SANT/Myb"/>
</dbReference>
<dbReference type="PROSITE" id="PS50090">
    <property type="entry name" value="MYB_LIKE"/>
    <property type="match status" value="2"/>
</dbReference>
<keyword evidence="2" id="KW-0238">DNA-binding</keyword>
<dbReference type="EMBL" id="FN648291">
    <property type="protein sequence ID" value="CBJ26084.1"/>
    <property type="molecule type" value="Genomic_DNA"/>
</dbReference>
<evidence type="ECO:0000313" key="9">
    <source>
        <dbReference type="EMBL" id="CBJ26084.1"/>
    </source>
</evidence>
<evidence type="ECO:0000313" key="10">
    <source>
        <dbReference type="Proteomes" id="UP000002630"/>
    </source>
</evidence>
<feature type="domain" description="HTH myb-type" evidence="8">
    <location>
        <begin position="165"/>
        <end position="219"/>
    </location>
</feature>
<feature type="compositionally biased region" description="Polar residues" evidence="5">
    <location>
        <begin position="221"/>
        <end position="232"/>
    </location>
</feature>
<feature type="domain" description="Myb-like" evidence="6">
    <location>
        <begin position="107"/>
        <end position="150"/>
    </location>
</feature>
<keyword evidence="1" id="KW-0805">Transcription regulation</keyword>
<proteinExistence type="predicted"/>